<evidence type="ECO:0000256" key="3">
    <source>
        <dbReference type="ARBA" id="ARBA00022723"/>
    </source>
</evidence>
<dbReference type="STRING" id="709032.Sulku_1153"/>
<dbReference type="Proteomes" id="UP000008721">
    <property type="component" value="Chromosome"/>
</dbReference>
<dbReference type="InterPro" id="IPR009050">
    <property type="entry name" value="Globin-like_sf"/>
</dbReference>
<dbReference type="InterPro" id="IPR001486">
    <property type="entry name" value="Hemoglobin_trunc"/>
</dbReference>
<accession>E4TWX5</accession>
<name>E4TWX5_SULKY</name>
<dbReference type="RefSeq" id="WP_013460013.1">
    <property type="nucleotide sequence ID" value="NC_014762.1"/>
</dbReference>
<dbReference type="CDD" id="cd14774">
    <property type="entry name" value="TrHb2_HGbIV-like_O"/>
    <property type="match status" value="1"/>
</dbReference>
<organism evidence="5 6">
    <name type="scientific">Sulfuricurvum kujiense (strain ATCC BAA-921 / DSM 16994 / JCM 11577 / YK-1)</name>
    <dbReference type="NCBI Taxonomy" id="709032"/>
    <lineage>
        <taxon>Bacteria</taxon>
        <taxon>Pseudomonadati</taxon>
        <taxon>Campylobacterota</taxon>
        <taxon>Epsilonproteobacteria</taxon>
        <taxon>Campylobacterales</taxon>
        <taxon>Sulfurimonadaceae</taxon>
        <taxon>Sulfuricurvum</taxon>
    </lineage>
</organism>
<dbReference type="AlphaFoldDB" id="E4TWX5"/>
<dbReference type="KEGG" id="sku:Sulku_1153"/>
<keyword evidence="2" id="KW-0349">Heme</keyword>
<dbReference type="GO" id="GO:0020037">
    <property type="term" value="F:heme binding"/>
    <property type="evidence" value="ECO:0007669"/>
    <property type="project" value="InterPro"/>
</dbReference>
<evidence type="ECO:0000256" key="4">
    <source>
        <dbReference type="ARBA" id="ARBA00023004"/>
    </source>
</evidence>
<dbReference type="HOGENOM" id="CLU_1427340_0_0_7"/>
<reference evidence="5 6" key="1">
    <citation type="journal article" date="2012" name="Stand. Genomic Sci.">
        <title>Complete genome sequence of the sulfur compounds oxidizing chemolithoautotroph Sulfuricurvum kujiense type strain (YK-1(T)).</title>
        <authorList>
            <person name="Han C."/>
            <person name="Kotsyurbenko O."/>
            <person name="Chertkov O."/>
            <person name="Held B."/>
            <person name="Lapidus A."/>
            <person name="Nolan M."/>
            <person name="Lucas S."/>
            <person name="Hammon N."/>
            <person name="Deshpande S."/>
            <person name="Cheng J.F."/>
            <person name="Tapia R."/>
            <person name="Goodwin L.A."/>
            <person name="Pitluck S."/>
            <person name="Liolios K."/>
            <person name="Pagani I."/>
            <person name="Ivanova N."/>
            <person name="Mavromatis K."/>
            <person name="Mikhailova N."/>
            <person name="Pati A."/>
            <person name="Chen A."/>
            <person name="Palaniappan K."/>
            <person name="Land M."/>
            <person name="Hauser L."/>
            <person name="Chang Y.J."/>
            <person name="Jeffries C.D."/>
            <person name="Brambilla E.M."/>
            <person name="Rohde M."/>
            <person name="Spring S."/>
            <person name="Sikorski J."/>
            <person name="Goker M."/>
            <person name="Woyke T."/>
            <person name="Bristow J."/>
            <person name="Eisen J.A."/>
            <person name="Markowitz V."/>
            <person name="Hugenholtz P."/>
            <person name="Kyrpides N.C."/>
            <person name="Klenk H.P."/>
            <person name="Detter J.C."/>
        </authorList>
    </citation>
    <scope>NUCLEOTIDE SEQUENCE [LARGE SCALE GENOMIC DNA]</scope>
    <source>
        <strain evidence="6">ATCC BAA-921 / DSM 16994 / JCM 11577 / YK-1</strain>
    </source>
</reference>
<dbReference type="EMBL" id="CP002355">
    <property type="protein sequence ID" value="ADR33816.1"/>
    <property type="molecule type" value="Genomic_DNA"/>
</dbReference>
<keyword evidence="6" id="KW-1185">Reference proteome</keyword>
<dbReference type="Pfam" id="PF01152">
    <property type="entry name" value="Bac_globin"/>
    <property type="match status" value="1"/>
</dbReference>
<dbReference type="GO" id="GO:0046872">
    <property type="term" value="F:metal ion binding"/>
    <property type="evidence" value="ECO:0007669"/>
    <property type="project" value="UniProtKB-KW"/>
</dbReference>
<dbReference type="eggNOG" id="COG2346">
    <property type="taxonomic scope" value="Bacteria"/>
</dbReference>
<protein>
    <submittedName>
        <fullName evidence="5">Globin</fullName>
    </submittedName>
</protein>
<keyword evidence="3" id="KW-0479">Metal-binding</keyword>
<dbReference type="Gene3D" id="1.10.490.10">
    <property type="entry name" value="Globins"/>
    <property type="match status" value="1"/>
</dbReference>
<sequence length="186" mass="21438">MTHIMSEGKPVSLFSACGTKPFEPASMTPHTAEAKIDFVYPEVPFPTIILIQQWGEENIRKMVRYHHELLRKSAIGDLFPSDDAAFAHATEKTADFFVEALGGEKSYTPVHGHPALRMRHFHITIDEKGREIWLMMYKKTIKDLKMPSGCVEEFWNWIEPLSIRMINRRTTVAPIERHPYSAIWGK</sequence>
<keyword evidence="4" id="KW-0408">Iron</keyword>
<evidence type="ECO:0000313" key="6">
    <source>
        <dbReference type="Proteomes" id="UP000008721"/>
    </source>
</evidence>
<dbReference type="SUPFAM" id="SSF46458">
    <property type="entry name" value="Globin-like"/>
    <property type="match status" value="1"/>
</dbReference>
<gene>
    <name evidence="5" type="ordered locus">Sulku_1153</name>
</gene>
<evidence type="ECO:0000313" key="5">
    <source>
        <dbReference type="EMBL" id="ADR33816.1"/>
    </source>
</evidence>
<evidence type="ECO:0000256" key="1">
    <source>
        <dbReference type="ARBA" id="ARBA00022448"/>
    </source>
</evidence>
<dbReference type="OrthoDB" id="9790913at2"/>
<keyword evidence="1" id="KW-0813">Transport</keyword>
<evidence type="ECO:0000256" key="2">
    <source>
        <dbReference type="ARBA" id="ARBA00022617"/>
    </source>
</evidence>
<dbReference type="GO" id="GO:0019825">
    <property type="term" value="F:oxygen binding"/>
    <property type="evidence" value="ECO:0007669"/>
    <property type="project" value="InterPro"/>
</dbReference>
<dbReference type="InterPro" id="IPR012292">
    <property type="entry name" value="Globin/Proto"/>
</dbReference>
<proteinExistence type="predicted"/>